<dbReference type="AlphaFoldDB" id="A0A941I3E8"/>
<name>A0A941I3E8_9BURK</name>
<keyword evidence="1" id="KW-0472">Membrane</keyword>
<keyword evidence="3" id="KW-1185">Reference proteome</keyword>
<organism evidence="2 3">
    <name type="scientific">Undibacterium baiyunense</name>
    <dbReference type="NCBI Taxonomy" id="2828731"/>
    <lineage>
        <taxon>Bacteria</taxon>
        <taxon>Pseudomonadati</taxon>
        <taxon>Pseudomonadota</taxon>
        <taxon>Betaproteobacteria</taxon>
        <taxon>Burkholderiales</taxon>
        <taxon>Oxalobacteraceae</taxon>
        <taxon>Undibacterium</taxon>
    </lineage>
</organism>
<dbReference type="RefSeq" id="WP_212684158.1">
    <property type="nucleotide sequence ID" value="NZ_JAGSPM010000005.1"/>
</dbReference>
<feature type="transmembrane region" description="Helical" evidence="1">
    <location>
        <begin position="70"/>
        <end position="87"/>
    </location>
</feature>
<sequence length="216" mass="24613">MSSHLQLISPSTNRYTRPLSFKYWLKSMINTFNIPEHLHERLRSELNAGEFITWAGQPIPSSYMKSGMKLWFFFIPWTAFSIFWIAGASGFEIPSFEEGWSLFPLFGLPFLLIGIIGLSSPFRLKKNALSIVYALTDQRAITISGIKTITIKSIPLNQIKNIERIQHANGSGDLVLQTRTYLDNDGDRSTEKFGFFAIDNVKKVQTEIEQLLKSQS</sequence>
<proteinExistence type="predicted"/>
<dbReference type="Proteomes" id="UP000680158">
    <property type="component" value="Unassembled WGS sequence"/>
</dbReference>
<evidence type="ECO:0000256" key="1">
    <source>
        <dbReference type="SAM" id="Phobius"/>
    </source>
</evidence>
<dbReference type="EMBL" id="JAGSPM010000005">
    <property type="protein sequence ID" value="MBR7746855.1"/>
    <property type="molecule type" value="Genomic_DNA"/>
</dbReference>
<gene>
    <name evidence="2" type="ORF">KDM92_09705</name>
</gene>
<evidence type="ECO:0000313" key="3">
    <source>
        <dbReference type="Proteomes" id="UP000680158"/>
    </source>
</evidence>
<feature type="transmembrane region" description="Helical" evidence="1">
    <location>
        <begin position="99"/>
        <end position="118"/>
    </location>
</feature>
<keyword evidence="1" id="KW-0812">Transmembrane</keyword>
<accession>A0A941I3E8</accession>
<keyword evidence="1" id="KW-1133">Transmembrane helix</keyword>
<protein>
    <submittedName>
        <fullName evidence="2">PH domain-containing protein</fullName>
    </submittedName>
</protein>
<comment type="caution">
    <text evidence="2">The sequence shown here is derived from an EMBL/GenBank/DDBJ whole genome shotgun (WGS) entry which is preliminary data.</text>
</comment>
<evidence type="ECO:0000313" key="2">
    <source>
        <dbReference type="EMBL" id="MBR7746855.1"/>
    </source>
</evidence>
<reference evidence="2 3" key="1">
    <citation type="submission" date="2021-04" db="EMBL/GenBank/DDBJ databases">
        <title>novel species isolated from subtropical streams in China.</title>
        <authorList>
            <person name="Lu H."/>
        </authorList>
    </citation>
    <scope>NUCLEOTIDE SEQUENCE [LARGE SCALE GENOMIC DNA]</scope>
    <source>
        <strain evidence="2 3">BYS107W</strain>
    </source>
</reference>